<proteinExistence type="predicted"/>
<reference evidence="3" key="1">
    <citation type="submission" date="2016-10" db="EMBL/GenBank/DDBJ databases">
        <authorList>
            <person name="Varghese N."/>
            <person name="Submissions S."/>
        </authorList>
    </citation>
    <scope>NUCLEOTIDE SEQUENCE [LARGE SCALE GENOMIC DNA]</scope>
    <source>
        <strain evidence="3">ATCC 700689</strain>
    </source>
</reference>
<keyword evidence="3" id="KW-1185">Reference proteome</keyword>
<dbReference type="AlphaFoldDB" id="A0A1G8TE78"/>
<organism evidence="2 3">
    <name type="scientific">Pseudomonas abietaniphila</name>
    <dbReference type="NCBI Taxonomy" id="89065"/>
    <lineage>
        <taxon>Bacteria</taxon>
        <taxon>Pseudomonadati</taxon>
        <taxon>Pseudomonadota</taxon>
        <taxon>Gammaproteobacteria</taxon>
        <taxon>Pseudomonadales</taxon>
        <taxon>Pseudomonadaceae</taxon>
        <taxon>Pseudomonas</taxon>
    </lineage>
</organism>
<gene>
    <name evidence="2" type="ORF">SAMN05216605_12854</name>
</gene>
<sequence length="138" mass="15029">MNSFARAQARWDNMQPDEDSGHEEAARVWIENTAENLMRGCDLVIRRRLSAPIVVEYSGYLAAVQLHLNQRQIDGEDTEDFFAQLVIAAVGGGPVKTFGEALLGEGETSMGKLFDIAVALVEPHAEAGLQAEAEDADL</sequence>
<evidence type="ECO:0000256" key="1">
    <source>
        <dbReference type="SAM" id="MobiDB-lite"/>
    </source>
</evidence>
<accession>A0A1G8TE78</accession>
<protein>
    <submittedName>
        <fullName evidence="2">Uncharacterized protein</fullName>
    </submittedName>
</protein>
<evidence type="ECO:0000313" key="3">
    <source>
        <dbReference type="Proteomes" id="UP000182894"/>
    </source>
</evidence>
<dbReference type="OrthoDB" id="7007970at2"/>
<name>A0A1G8TE78_9PSED</name>
<dbReference type="STRING" id="89065.SAMN05216605_12854"/>
<feature type="region of interest" description="Disordered" evidence="1">
    <location>
        <begin position="1"/>
        <end position="22"/>
    </location>
</feature>
<dbReference type="Proteomes" id="UP000182894">
    <property type="component" value="Unassembled WGS sequence"/>
</dbReference>
<dbReference type="RefSeq" id="WP_074759135.1">
    <property type="nucleotide sequence ID" value="NZ_FNCO01000028.1"/>
</dbReference>
<dbReference type="EMBL" id="FNCO01000028">
    <property type="protein sequence ID" value="SDJ39889.1"/>
    <property type="molecule type" value="Genomic_DNA"/>
</dbReference>
<evidence type="ECO:0000313" key="2">
    <source>
        <dbReference type="EMBL" id="SDJ39889.1"/>
    </source>
</evidence>